<evidence type="ECO:0000256" key="4">
    <source>
        <dbReference type="PROSITE-ProRule" id="PRU00433"/>
    </source>
</evidence>
<keyword evidence="5" id="KW-1133">Transmembrane helix</keyword>
<feature type="domain" description="Cytochrome c" evidence="6">
    <location>
        <begin position="224"/>
        <end position="315"/>
    </location>
</feature>
<feature type="transmembrane region" description="Helical" evidence="5">
    <location>
        <begin position="35"/>
        <end position="60"/>
    </location>
</feature>
<evidence type="ECO:0000256" key="2">
    <source>
        <dbReference type="ARBA" id="ARBA00022723"/>
    </source>
</evidence>
<evidence type="ECO:0000259" key="6">
    <source>
        <dbReference type="PROSITE" id="PS51007"/>
    </source>
</evidence>
<dbReference type="Proteomes" id="UP000050509">
    <property type="component" value="Unassembled WGS sequence"/>
</dbReference>
<name>A0A0P9D772_9CHLR</name>
<reference evidence="7 8" key="1">
    <citation type="submission" date="2015-09" db="EMBL/GenBank/DDBJ databases">
        <title>Draft genome sequence of Kouleothrix aurantiaca JCM 19913.</title>
        <authorList>
            <person name="Hemp J."/>
        </authorList>
    </citation>
    <scope>NUCLEOTIDE SEQUENCE [LARGE SCALE GENOMIC DNA]</scope>
    <source>
        <strain evidence="7 8">COM-B</strain>
    </source>
</reference>
<dbReference type="InterPro" id="IPR009056">
    <property type="entry name" value="Cyt_c-like_dom"/>
</dbReference>
<keyword evidence="5" id="KW-0472">Membrane</keyword>
<dbReference type="PANTHER" id="PTHR35008:SF8">
    <property type="entry name" value="ALCOHOL DEHYDROGENASE CYTOCHROME C SUBUNIT"/>
    <property type="match status" value="1"/>
</dbReference>
<dbReference type="AlphaFoldDB" id="A0A0P9D772"/>
<dbReference type="Pfam" id="PF00034">
    <property type="entry name" value="Cytochrom_C"/>
    <property type="match status" value="1"/>
</dbReference>
<dbReference type="InterPro" id="IPR051459">
    <property type="entry name" value="Cytochrome_c-type_DH"/>
</dbReference>
<dbReference type="Gene3D" id="1.10.760.10">
    <property type="entry name" value="Cytochrome c-like domain"/>
    <property type="match status" value="2"/>
</dbReference>
<dbReference type="GO" id="GO:0009055">
    <property type="term" value="F:electron transfer activity"/>
    <property type="evidence" value="ECO:0007669"/>
    <property type="project" value="InterPro"/>
</dbReference>
<evidence type="ECO:0000313" key="8">
    <source>
        <dbReference type="Proteomes" id="UP000050509"/>
    </source>
</evidence>
<evidence type="ECO:0000256" key="1">
    <source>
        <dbReference type="ARBA" id="ARBA00022617"/>
    </source>
</evidence>
<sequence length="316" mass="33817">MFTNILICLGLLAVAGLCIWLARRALHLRNPFARWALAIVASLPALLLILATGLISYGYYSLYRPRSAPAIQLDTAASPARLARGEHLARSTCVACHTTSGELPLSGGFDLSVDSPLPIGNLVPPNLTPGGPLKDWSDAEIVQAIRNGLHQDGRVLLMPTEVLRNLSDEDVASLVAFLRSQPAVSNDTPPVYVSPVLAMFVGAGLAPVGEEPVVKPVIAPAKAPTAEYGAYILSYQDCQSCHGPDLKGSPGGLGPAAPSVRAFLKNWTAEQFIQTMRTGVDPGGHPIQPPMPWKMIGQMDDDELTALYLYIRNMHE</sequence>
<feature type="domain" description="Cytochrome c" evidence="6">
    <location>
        <begin position="80"/>
        <end position="182"/>
    </location>
</feature>
<dbReference type="GO" id="GO:0046872">
    <property type="term" value="F:metal ion binding"/>
    <property type="evidence" value="ECO:0007669"/>
    <property type="project" value="UniProtKB-KW"/>
</dbReference>
<keyword evidence="3 4" id="KW-0408">Iron</keyword>
<dbReference type="InterPro" id="IPR036909">
    <property type="entry name" value="Cyt_c-like_dom_sf"/>
</dbReference>
<keyword evidence="2 4" id="KW-0479">Metal-binding</keyword>
<organism evidence="7 8">
    <name type="scientific">Kouleothrix aurantiaca</name>
    <dbReference type="NCBI Taxonomy" id="186479"/>
    <lineage>
        <taxon>Bacteria</taxon>
        <taxon>Bacillati</taxon>
        <taxon>Chloroflexota</taxon>
        <taxon>Chloroflexia</taxon>
        <taxon>Chloroflexales</taxon>
        <taxon>Roseiflexineae</taxon>
        <taxon>Roseiflexaceae</taxon>
        <taxon>Kouleothrix</taxon>
    </lineage>
</organism>
<keyword evidence="5" id="KW-0812">Transmembrane</keyword>
<keyword evidence="8" id="KW-1185">Reference proteome</keyword>
<dbReference type="GO" id="GO:0020037">
    <property type="term" value="F:heme binding"/>
    <property type="evidence" value="ECO:0007669"/>
    <property type="project" value="InterPro"/>
</dbReference>
<dbReference type="PROSITE" id="PS51007">
    <property type="entry name" value="CYTC"/>
    <property type="match status" value="2"/>
</dbReference>
<protein>
    <recommendedName>
        <fullName evidence="6">Cytochrome c domain-containing protein</fullName>
    </recommendedName>
</protein>
<gene>
    <name evidence="7" type="ORF">SE17_08185</name>
</gene>
<dbReference type="Pfam" id="PF13442">
    <property type="entry name" value="Cytochrome_CBB3"/>
    <property type="match status" value="1"/>
</dbReference>
<accession>A0A0P9D772</accession>
<dbReference type="PANTHER" id="PTHR35008">
    <property type="entry name" value="BLL4482 PROTEIN-RELATED"/>
    <property type="match status" value="1"/>
</dbReference>
<proteinExistence type="predicted"/>
<dbReference type="EMBL" id="LJCR01000202">
    <property type="protein sequence ID" value="KPV53684.1"/>
    <property type="molecule type" value="Genomic_DNA"/>
</dbReference>
<evidence type="ECO:0000256" key="3">
    <source>
        <dbReference type="ARBA" id="ARBA00023004"/>
    </source>
</evidence>
<dbReference type="SUPFAM" id="SSF46626">
    <property type="entry name" value="Cytochrome c"/>
    <property type="match status" value="2"/>
</dbReference>
<evidence type="ECO:0000313" key="7">
    <source>
        <dbReference type="EMBL" id="KPV53684.1"/>
    </source>
</evidence>
<evidence type="ECO:0000256" key="5">
    <source>
        <dbReference type="SAM" id="Phobius"/>
    </source>
</evidence>
<comment type="caution">
    <text evidence="7">The sequence shown here is derived from an EMBL/GenBank/DDBJ whole genome shotgun (WGS) entry which is preliminary data.</text>
</comment>
<keyword evidence="1 4" id="KW-0349">Heme</keyword>